<keyword evidence="3" id="KW-1185">Reference proteome</keyword>
<reference evidence="2 3" key="1">
    <citation type="submission" date="2014-03" db="EMBL/GenBank/DDBJ databases">
        <title>Draft Genome Sequences of Four Burkholderia Strains.</title>
        <authorList>
            <person name="Liu X.Y."/>
            <person name="Li C.X."/>
            <person name="Xu J.H."/>
        </authorList>
    </citation>
    <scope>NUCLEOTIDE SEQUENCE [LARGE SCALE GENOMIC DNA]</scope>
    <source>
        <strain evidence="2 3">OP-1</strain>
    </source>
</reference>
<dbReference type="RefSeq" id="WP_034471199.1">
    <property type="nucleotide sequence ID" value="NZ_JFHD01000005.1"/>
</dbReference>
<dbReference type="AlphaFoldDB" id="A0A656QPH2"/>
<evidence type="ECO:0000313" key="3">
    <source>
        <dbReference type="Proteomes" id="UP000027451"/>
    </source>
</evidence>
<feature type="region of interest" description="Disordered" evidence="1">
    <location>
        <begin position="76"/>
        <end position="110"/>
    </location>
</feature>
<name>A0A656QPH2_9BURK</name>
<dbReference type="EMBL" id="JFHD01000005">
    <property type="protein sequence ID" value="KDR31768.1"/>
    <property type="molecule type" value="Genomic_DNA"/>
</dbReference>
<evidence type="ECO:0000256" key="1">
    <source>
        <dbReference type="SAM" id="MobiDB-lite"/>
    </source>
</evidence>
<feature type="compositionally biased region" description="Basic and acidic residues" evidence="1">
    <location>
        <begin position="97"/>
        <end position="110"/>
    </location>
</feature>
<proteinExistence type="predicted"/>
<accession>A0A656QPH2</accession>
<comment type="caution">
    <text evidence="2">The sequence shown here is derived from an EMBL/GenBank/DDBJ whole genome shotgun (WGS) entry which is preliminary data.</text>
</comment>
<organism evidence="2 3">
    <name type="scientific">Caballeronia zhejiangensis</name>
    <dbReference type="NCBI Taxonomy" id="871203"/>
    <lineage>
        <taxon>Bacteria</taxon>
        <taxon>Pseudomonadati</taxon>
        <taxon>Pseudomonadota</taxon>
        <taxon>Betaproteobacteria</taxon>
        <taxon>Burkholderiales</taxon>
        <taxon>Burkholderiaceae</taxon>
        <taxon>Caballeronia</taxon>
    </lineage>
</organism>
<dbReference type="Proteomes" id="UP000027451">
    <property type="component" value="Unassembled WGS sequence"/>
</dbReference>
<gene>
    <name evidence="2" type="ORF">BG60_29010</name>
</gene>
<evidence type="ECO:0000313" key="2">
    <source>
        <dbReference type="EMBL" id="KDR31768.1"/>
    </source>
</evidence>
<sequence length="110" mass="11985">MRATLAPLASQQPSARWAFELIARGKAKNGRSLTHEARRVVLDAVLSPAGRACVEDAQGSERTRLLALYEAAARERGAGVAMPRSREPGEDDEERDFEGTEGKEATHAQR</sequence>
<protein>
    <submittedName>
        <fullName evidence="2">Uncharacterized protein</fullName>
    </submittedName>
</protein>